<name>A0A8S1RP17_9CILI</name>
<keyword evidence="2" id="KW-1185">Reference proteome</keyword>
<dbReference type="EMBL" id="CAJJDN010000208">
    <property type="protein sequence ID" value="CAD8129137.1"/>
    <property type="molecule type" value="Genomic_DNA"/>
</dbReference>
<sequence>MGQSANVIYCKLIICLKIIQNRLIPSTLVLVMPLSMQQKQNSQPSLKLAITKLKDNQRFSNSLYKTIQIKKQLQIQQKKMTNFLQIRIQFLIINLIQILTTMRIHHKIIQQMLVKAYQKKGQRSIQGPKKREVYKY</sequence>
<reference evidence="1" key="1">
    <citation type="submission" date="2021-01" db="EMBL/GenBank/DDBJ databases">
        <authorList>
            <consortium name="Genoscope - CEA"/>
            <person name="William W."/>
        </authorList>
    </citation>
    <scope>NUCLEOTIDE SEQUENCE</scope>
</reference>
<organism evidence="1 2">
    <name type="scientific">Paramecium sonneborni</name>
    <dbReference type="NCBI Taxonomy" id="65129"/>
    <lineage>
        <taxon>Eukaryota</taxon>
        <taxon>Sar</taxon>
        <taxon>Alveolata</taxon>
        <taxon>Ciliophora</taxon>
        <taxon>Intramacronucleata</taxon>
        <taxon>Oligohymenophorea</taxon>
        <taxon>Peniculida</taxon>
        <taxon>Parameciidae</taxon>
        <taxon>Paramecium</taxon>
    </lineage>
</organism>
<accession>A0A8S1RP17</accession>
<dbReference type="Proteomes" id="UP000692954">
    <property type="component" value="Unassembled WGS sequence"/>
</dbReference>
<proteinExistence type="predicted"/>
<protein>
    <submittedName>
        <fullName evidence="1">Uncharacterized protein</fullName>
    </submittedName>
</protein>
<evidence type="ECO:0000313" key="1">
    <source>
        <dbReference type="EMBL" id="CAD8129137.1"/>
    </source>
</evidence>
<comment type="caution">
    <text evidence="1">The sequence shown here is derived from an EMBL/GenBank/DDBJ whole genome shotgun (WGS) entry which is preliminary data.</text>
</comment>
<dbReference type="AlphaFoldDB" id="A0A8S1RP17"/>
<gene>
    <name evidence="1" type="ORF">PSON_ATCC_30995.1.T2080014</name>
</gene>
<evidence type="ECO:0000313" key="2">
    <source>
        <dbReference type="Proteomes" id="UP000692954"/>
    </source>
</evidence>